<protein>
    <submittedName>
        <fullName evidence="2">DUF1330 domain-containing protein</fullName>
    </submittedName>
</protein>
<keyword evidence="3" id="KW-1185">Reference proteome</keyword>
<proteinExistence type="predicted"/>
<organism evidence="2 3">
    <name type="scientific">Solimonas marina</name>
    <dbReference type="NCBI Taxonomy" id="2714601"/>
    <lineage>
        <taxon>Bacteria</taxon>
        <taxon>Pseudomonadati</taxon>
        <taxon>Pseudomonadota</taxon>
        <taxon>Gammaproteobacteria</taxon>
        <taxon>Nevskiales</taxon>
        <taxon>Nevskiaceae</taxon>
        <taxon>Solimonas</taxon>
    </lineage>
</organism>
<accession>A0A969WE63</accession>
<dbReference type="PANTHER" id="PTHR41521">
    <property type="match status" value="1"/>
</dbReference>
<comment type="caution">
    <text evidence="2">The sequence shown here is derived from an EMBL/GenBank/DDBJ whole genome shotgun (WGS) entry which is preliminary data.</text>
</comment>
<reference evidence="2" key="1">
    <citation type="submission" date="2020-03" db="EMBL/GenBank/DDBJ databases">
        <title>Solimonas marina sp. nov., isolated from deep seawater of the Pacific Ocean.</title>
        <authorList>
            <person name="Liu X."/>
            <person name="Lai Q."/>
            <person name="Sun F."/>
            <person name="Gai Y."/>
            <person name="Li G."/>
            <person name="Shao Z."/>
        </authorList>
    </citation>
    <scope>NUCLEOTIDE SEQUENCE</scope>
    <source>
        <strain evidence="2">C16B3</strain>
    </source>
</reference>
<dbReference type="EMBL" id="JAAVXB010000014">
    <property type="protein sequence ID" value="NKF24363.1"/>
    <property type="molecule type" value="Genomic_DNA"/>
</dbReference>
<dbReference type="InterPro" id="IPR010753">
    <property type="entry name" value="DUF1330"/>
</dbReference>
<evidence type="ECO:0000313" key="2">
    <source>
        <dbReference type="EMBL" id="NKF24363.1"/>
    </source>
</evidence>
<evidence type="ECO:0000259" key="1">
    <source>
        <dbReference type="Pfam" id="PF07045"/>
    </source>
</evidence>
<dbReference type="Gene3D" id="3.30.70.100">
    <property type="match status" value="1"/>
</dbReference>
<dbReference type="Pfam" id="PF07045">
    <property type="entry name" value="DUF1330"/>
    <property type="match status" value="1"/>
</dbReference>
<feature type="domain" description="DUF1330" evidence="1">
    <location>
        <begin position="3"/>
        <end position="93"/>
    </location>
</feature>
<dbReference type="PANTHER" id="PTHR41521:SF4">
    <property type="entry name" value="BLR0684 PROTEIN"/>
    <property type="match status" value="1"/>
</dbReference>
<dbReference type="SUPFAM" id="SSF54909">
    <property type="entry name" value="Dimeric alpha+beta barrel"/>
    <property type="match status" value="1"/>
</dbReference>
<name>A0A969WE63_9GAMM</name>
<dbReference type="AlphaFoldDB" id="A0A969WE63"/>
<sequence length="94" mass="10406">MAAYFIGFAKFKDKTRIAEYSGPAAQTFAKYGGQPIARTALKMTLAGSFDADTALIVKFETAAKAKEWYDSPEYQALVPLRDEVLQSTFVVLEE</sequence>
<evidence type="ECO:0000313" key="3">
    <source>
        <dbReference type="Proteomes" id="UP000653472"/>
    </source>
</evidence>
<dbReference type="Proteomes" id="UP000653472">
    <property type="component" value="Unassembled WGS sequence"/>
</dbReference>
<dbReference type="InterPro" id="IPR011008">
    <property type="entry name" value="Dimeric_a/b-barrel"/>
</dbReference>
<gene>
    <name evidence="2" type="ORF">G7Y82_18795</name>
</gene>
<dbReference type="RefSeq" id="WP_168149672.1">
    <property type="nucleotide sequence ID" value="NZ_JAAVXB010000014.1"/>
</dbReference>